<evidence type="ECO:0000256" key="2">
    <source>
        <dbReference type="ARBA" id="ARBA00010657"/>
    </source>
</evidence>
<evidence type="ECO:0000313" key="6">
    <source>
        <dbReference type="EMBL" id="MDL0118138.1"/>
    </source>
</evidence>
<dbReference type="NCBIfam" id="NF041497">
    <property type="entry name" value="MobV"/>
    <property type="match status" value="1"/>
</dbReference>
<feature type="coiled-coil region" evidence="5">
    <location>
        <begin position="214"/>
        <end position="276"/>
    </location>
</feature>
<keyword evidence="5" id="KW-0175">Coiled coil</keyword>
<evidence type="ECO:0000256" key="3">
    <source>
        <dbReference type="ARBA" id="ARBA00029953"/>
    </source>
</evidence>
<dbReference type="InterPro" id="IPR001668">
    <property type="entry name" value="Mob_Pre"/>
</dbReference>
<dbReference type="Pfam" id="PF01076">
    <property type="entry name" value="Mob_Pre"/>
    <property type="match status" value="1"/>
</dbReference>
<reference evidence="6" key="1">
    <citation type="submission" date="2022-09" db="EMBL/GenBank/DDBJ databases">
        <authorList>
            <person name="De Moura G.S."/>
            <person name="Carvalho E."/>
            <person name="Ramos Sanchez E.M."/>
            <person name="Sellera F.P."/>
            <person name="Marques M.F.S."/>
            <person name="Heinemann M.B."/>
            <person name="De Vliegher S."/>
            <person name="Souza F.N."/>
            <person name="Mota R.A."/>
        </authorList>
    </citation>
    <scope>NUCLEOTIDE SEQUENCE</scope>
    <source>
        <strain evidence="6">BR656</strain>
    </source>
</reference>
<dbReference type="Proteomes" id="UP001176210">
    <property type="component" value="Unassembled WGS sequence"/>
</dbReference>
<feature type="coiled-coil region" evidence="5">
    <location>
        <begin position="338"/>
        <end position="383"/>
    </location>
</feature>
<proteinExistence type="inferred from homology"/>
<evidence type="ECO:0000256" key="1">
    <source>
        <dbReference type="ARBA" id="ARBA00002445"/>
    </source>
</evidence>
<dbReference type="Gene3D" id="3.30.930.30">
    <property type="match status" value="1"/>
</dbReference>
<accession>A0ABT7I1X8</accession>
<comment type="function">
    <text evidence="1">The interaction of the RSA site and the PRE protein may not only serves a function in plasmid maintenance, but may also contributes to the distribution of small antibiotic resistance plasmids among Gram-positive bacteria.</text>
</comment>
<dbReference type="EMBL" id="JAPNQM010000015">
    <property type="protein sequence ID" value="MDL0118138.1"/>
    <property type="molecule type" value="Genomic_DNA"/>
</dbReference>
<gene>
    <name evidence="6" type="ORF">OWO77_14515</name>
</gene>
<dbReference type="RefSeq" id="WP_204184981.1">
    <property type="nucleotide sequence ID" value="NZ_JAPNQM010000015.1"/>
</dbReference>
<name>A0ABT7I1X8_MAMSC</name>
<evidence type="ECO:0000313" key="7">
    <source>
        <dbReference type="Proteomes" id="UP001176210"/>
    </source>
</evidence>
<evidence type="ECO:0000256" key="4">
    <source>
        <dbReference type="ARBA" id="ARBA00031709"/>
    </source>
</evidence>
<reference evidence="6" key="2">
    <citation type="journal article" date="2023" name="Vet. Microbiol.">
        <title>Emergence of livestock-associated Mammaliicoccus sciuri ST71 co-harbouring mecA and mecC genes in Brazil.</title>
        <authorList>
            <person name="de Moura G.S."/>
            <person name="de Carvalho E."/>
            <person name="Ramos Sanchez E.M."/>
            <person name="Sellera F.P."/>
            <person name="Marques M.F.S."/>
            <person name="Heinemann M.B."/>
            <person name="De Vliegher S."/>
            <person name="Souza F.N."/>
            <person name="Mota R.A."/>
        </authorList>
    </citation>
    <scope>NUCLEOTIDE SEQUENCE</scope>
    <source>
        <strain evidence="6">BR656</strain>
    </source>
</reference>
<organism evidence="6 7">
    <name type="scientific">Mammaliicoccus sciuri</name>
    <name type="common">Staphylococcus sciuri</name>
    <dbReference type="NCBI Taxonomy" id="1296"/>
    <lineage>
        <taxon>Bacteria</taxon>
        <taxon>Bacillati</taxon>
        <taxon>Bacillota</taxon>
        <taxon>Bacilli</taxon>
        <taxon>Bacillales</taxon>
        <taxon>Staphylococcaceae</taxon>
        <taxon>Mammaliicoccus</taxon>
    </lineage>
</organism>
<keyword evidence="7" id="KW-1185">Reference proteome</keyword>
<comment type="similarity">
    <text evidence="2">Belongs to the plasmid mobilization pre family.</text>
</comment>
<evidence type="ECO:0000256" key="5">
    <source>
        <dbReference type="SAM" id="Coils"/>
    </source>
</evidence>
<dbReference type="CDD" id="cd17242">
    <property type="entry name" value="MobM_relaxase"/>
    <property type="match status" value="1"/>
</dbReference>
<protein>
    <recommendedName>
        <fullName evidence="4">Mobilization protein</fullName>
    </recommendedName>
    <alternativeName>
        <fullName evidence="3">Plasmid recombinase</fullName>
    </alternativeName>
</protein>
<sequence length="473" mass="56106">MSHSIIRIAKVKSKVNSTGIQKHIQRENENYENVDIDLEKTHMNYDLVNDDKINLNDEIEKKIAENYQGKRKIRTDAIKHVDGLITSDNEFFKDKSQDEIRAFFEHSKEFIENEYGKDNLLYATVHLDEKTPHMHFGIVPITQDGRLSAKEVIGNKKALTEFQDRFNEHVNDKGYDLERGEPKHKTKRKHVEVQRYKEKTKVYQKTFEHVEGNFKKLTSNLDKAVEHKRQIERDNQRLLDQMRELEEERDVERAKLDEIRAKQEKQEREYQKLIDVLKTPINVEYEYEYKKPSLFSEERYTTDNVIVSKELLDKIDKQAKVGQKIGKAYYELKNDLKVPQYQEKIKQQQAEINKKARAINKQNEIIKAEREAHEETKQKLSDKKRVVAFANELFGAVKTCVGENIYHKVIDKIDSHMQSGKKEIARTLMTTDENDKNLFKEKDKKLERKLFQQELKQMQAKDKDKGFDRGFER</sequence>
<comment type="caution">
    <text evidence="6">The sequence shown here is derived from an EMBL/GenBank/DDBJ whole genome shotgun (WGS) entry which is preliminary data.</text>
</comment>